<evidence type="ECO:0000259" key="1">
    <source>
        <dbReference type="Pfam" id="PF16787"/>
    </source>
</evidence>
<dbReference type="STRING" id="1076256.A0A2H3B4C3"/>
<reference evidence="3" key="1">
    <citation type="journal article" date="2017" name="Nat. Ecol. Evol.">
        <title>Genome expansion and lineage-specific genetic innovations in the forest pathogenic fungi Armillaria.</title>
        <authorList>
            <person name="Sipos G."/>
            <person name="Prasanna A.N."/>
            <person name="Walter M.C."/>
            <person name="O'Connor E."/>
            <person name="Balint B."/>
            <person name="Krizsan K."/>
            <person name="Kiss B."/>
            <person name="Hess J."/>
            <person name="Varga T."/>
            <person name="Slot J."/>
            <person name="Riley R."/>
            <person name="Boka B."/>
            <person name="Rigling D."/>
            <person name="Barry K."/>
            <person name="Lee J."/>
            <person name="Mihaltcheva S."/>
            <person name="LaButti K."/>
            <person name="Lipzen A."/>
            <person name="Waldron R."/>
            <person name="Moloney N.M."/>
            <person name="Sperisen C."/>
            <person name="Kredics L."/>
            <person name="Vagvoelgyi C."/>
            <person name="Patrignani A."/>
            <person name="Fitzpatrick D."/>
            <person name="Nagy I."/>
            <person name="Doyle S."/>
            <person name="Anderson J.B."/>
            <person name="Grigoriev I.V."/>
            <person name="Gueldener U."/>
            <person name="Muensterkoetter M."/>
            <person name="Nagy L.G."/>
        </authorList>
    </citation>
    <scope>NUCLEOTIDE SEQUENCE [LARGE SCALE GENOMIC DNA]</scope>
    <source>
        <strain evidence="3">28-4</strain>
    </source>
</reference>
<dbReference type="Proteomes" id="UP000218334">
    <property type="component" value="Unassembled WGS sequence"/>
</dbReference>
<organism evidence="2 3">
    <name type="scientific">Armillaria solidipes</name>
    <dbReference type="NCBI Taxonomy" id="1076256"/>
    <lineage>
        <taxon>Eukaryota</taxon>
        <taxon>Fungi</taxon>
        <taxon>Dikarya</taxon>
        <taxon>Basidiomycota</taxon>
        <taxon>Agaricomycotina</taxon>
        <taxon>Agaricomycetes</taxon>
        <taxon>Agaricomycetidae</taxon>
        <taxon>Agaricales</taxon>
        <taxon>Marasmiineae</taxon>
        <taxon>Physalacriaceae</taxon>
        <taxon>Armillaria</taxon>
    </lineage>
</organism>
<dbReference type="GO" id="GO:0003677">
    <property type="term" value="F:DNA binding"/>
    <property type="evidence" value="ECO:0007669"/>
    <property type="project" value="InterPro"/>
</dbReference>
<accession>A0A2H3B4C3</accession>
<dbReference type="InterPro" id="IPR031872">
    <property type="entry name" value="NDC10_II"/>
</dbReference>
<sequence length="630" mass="70448">MLPWLSSQPITATKVTLYLKWEATCPKVNNKGTVGHSSIAQAVSTLENYRFNHQHEPEYKANTKSQVPLCNDSRIQTFEKNSCAKQPEHIVEAQVLKVKGASSDNYTVEELTQAALAMLLLSTCTAFRGDNIRSLLWSDLFPRNVPMPDIGLDKFIIILQKSLPSFVPDYSHPNAGQYGNRQWYNLYMFPSATSEGNELMTYNNHAQWINLIHVKNKISISKYGASVNEAKALGNWSESGSFRAAYDWALPKLACLGAAMFNANRPETYLLPRGKLEPPESLISALFPWVEEEQEKLQQRHMTHGHVADNFALDQFLSILIKFHIILLQDAAMLYVTHCTLALFNFHPFNISVFHEWADLSSAIVANAEAAACHQFLTLPDHYARSLRGMMTTINMEQQHECLTHSQQYKTLSMQIESLASMVTTDILPKGAHHHGRCNHYVTATLCQADFDSSLATAPVSVLEMETFIFDSTSPSEPPALSVPVAGLDNYHNFSLSDSFLMDTSNLPGFHQPESSAPLLLMQIAVSTSTITSSNTPAVLSTLATTHSPTVPSPAIQTDEQGQGMAALEKEFGVERIQKHKWNWVEYPSKRLSEWIPEYRYANGLDISGIYQEYIMGVDSHLSTKQLDAK</sequence>
<protein>
    <recommendedName>
        <fullName evidence="1">Ndc10 domain-containing protein</fullName>
    </recommendedName>
</protein>
<evidence type="ECO:0000313" key="3">
    <source>
        <dbReference type="Proteomes" id="UP000218334"/>
    </source>
</evidence>
<feature type="domain" description="Ndc10" evidence="1">
    <location>
        <begin position="257"/>
        <end position="352"/>
    </location>
</feature>
<proteinExistence type="predicted"/>
<dbReference type="EMBL" id="KZ293444">
    <property type="protein sequence ID" value="PBK65749.1"/>
    <property type="molecule type" value="Genomic_DNA"/>
</dbReference>
<gene>
    <name evidence="2" type="ORF">ARMSODRAFT_978191</name>
</gene>
<keyword evidence="3" id="KW-1185">Reference proteome</keyword>
<dbReference type="InterPro" id="IPR038279">
    <property type="entry name" value="Ndc10_dom2_sf"/>
</dbReference>
<name>A0A2H3B4C3_9AGAR</name>
<dbReference type="Gene3D" id="1.10.443.20">
    <property type="entry name" value="Centromere DNA-binding protein complex CBF3 subunit, domain 2"/>
    <property type="match status" value="1"/>
</dbReference>
<dbReference type="AlphaFoldDB" id="A0A2H3B4C3"/>
<evidence type="ECO:0000313" key="2">
    <source>
        <dbReference type="EMBL" id="PBK65749.1"/>
    </source>
</evidence>
<dbReference type="Pfam" id="PF16787">
    <property type="entry name" value="NDC10_II"/>
    <property type="match status" value="1"/>
</dbReference>